<protein>
    <submittedName>
        <fullName evidence="2">Uncharacterized protein</fullName>
    </submittedName>
</protein>
<evidence type="ECO:0000313" key="2">
    <source>
        <dbReference type="EMBL" id="MQL79393.1"/>
    </source>
</evidence>
<comment type="caution">
    <text evidence="2">The sequence shown here is derived from an EMBL/GenBank/DDBJ whole genome shotgun (WGS) entry which is preliminary data.</text>
</comment>
<dbReference type="Proteomes" id="UP000652761">
    <property type="component" value="Unassembled WGS sequence"/>
</dbReference>
<name>A0A843UDU6_COLES</name>
<evidence type="ECO:0000313" key="3">
    <source>
        <dbReference type="Proteomes" id="UP000652761"/>
    </source>
</evidence>
<reference evidence="2" key="1">
    <citation type="submission" date="2017-07" db="EMBL/GenBank/DDBJ databases">
        <title>Taro Niue Genome Assembly and Annotation.</title>
        <authorList>
            <person name="Atibalentja N."/>
            <person name="Keating K."/>
            <person name="Fields C.J."/>
        </authorList>
    </citation>
    <scope>NUCLEOTIDE SEQUENCE</scope>
    <source>
        <strain evidence="2">Niue_2</strain>
        <tissue evidence="2">Leaf</tissue>
    </source>
</reference>
<keyword evidence="1" id="KW-0732">Signal</keyword>
<feature type="signal peptide" evidence="1">
    <location>
        <begin position="1"/>
        <end position="16"/>
    </location>
</feature>
<dbReference type="AlphaFoldDB" id="A0A843UDU6"/>
<keyword evidence="3" id="KW-1185">Reference proteome</keyword>
<sequence>MAVWFSVSLDMMPCFAETSVCIPNGRFVRMLLEPNQPDGAWVEIYPSNELFITLGAEWLAERHVDLRFGTTSCVLQPPPEACIIPYGGFTNASELPPEPVAQDISMQDEIHEADASPINDDRFSQYPFLAGQASERSQLDRPDRCYSGIICSRGTGPRYNSVFATVLRYSFPSAAARQLPDRPTCSASHADNHSGQHVCIPNGRFVRMVLEPNHPDGAWVEIYPSNELFITLGAEWLAERHVNLRFGTTSCVLRPPPEACIVPYGGFTNASELPPEPVAQDISMQDEIHEADASPINEYEEEGGIGGDIRAWDQAIWCKSIKDGGDGQTTSIWLGDWPSGH</sequence>
<feature type="chain" id="PRO_5032282719" evidence="1">
    <location>
        <begin position="17"/>
        <end position="341"/>
    </location>
</feature>
<proteinExistence type="predicted"/>
<accession>A0A843UDU6</accession>
<evidence type="ECO:0000256" key="1">
    <source>
        <dbReference type="SAM" id="SignalP"/>
    </source>
</evidence>
<organism evidence="2 3">
    <name type="scientific">Colocasia esculenta</name>
    <name type="common">Wild taro</name>
    <name type="synonym">Arum esculentum</name>
    <dbReference type="NCBI Taxonomy" id="4460"/>
    <lineage>
        <taxon>Eukaryota</taxon>
        <taxon>Viridiplantae</taxon>
        <taxon>Streptophyta</taxon>
        <taxon>Embryophyta</taxon>
        <taxon>Tracheophyta</taxon>
        <taxon>Spermatophyta</taxon>
        <taxon>Magnoliopsida</taxon>
        <taxon>Liliopsida</taxon>
        <taxon>Araceae</taxon>
        <taxon>Aroideae</taxon>
        <taxon>Colocasieae</taxon>
        <taxon>Colocasia</taxon>
    </lineage>
</organism>
<gene>
    <name evidence="2" type="ORF">Taro_011841</name>
</gene>
<dbReference type="EMBL" id="NMUH01000452">
    <property type="protein sequence ID" value="MQL79393.1"/>
    <property type="molecule type" value="Genomic_DNA"/>
</dbReference>